<dbReference type="Proteomes" id="UP001139238">
    <property type="component" value="Unassembled WGS sequence"/>
</dbReference>
<accession>A0A9X1US02</accession>
<reference evidence="1" key="1">
    <citation type="submission" date="2021-08" db="EMBL/GenBank/DDBJ databases">
        <title>Complete genome sequence of Moraxella sp strain PS-22.</title>
        <authorList>
            <person name="Das S.K."/>
        </authorList>
    </citation>
    <scope>NUCLEOTIDE SEQUENCE</scope>
    <source>
        <strain evidence="1">PS-22</strain>
    </source>
</reference>
<gene>
    <name evidence="1" type="ORF">H9W84_07710</name>
</gene>
<dbReference type="RefSeq" id="WP_239742846.1">
    <property type="nucleotide sequence ID" value="NZ_JACSYB010000001.1"/>
</dbReference>
<evidence type="ECO:0000313" key="2">
    <source>
        <dbReference type="Proteomes" id="UP001139238"/>
    </source>
</evidence>
<sequence length="188" mass="21153">MNQPFLRILLSSVLLTQLPACGFHLRGYDAPMSQNIPTTELIFHNSPEAYAVKNSLKKQLDQLSINTQDRVIDNKAANQSNDALPASIEVKNIRLQNYQLRGILTEIRMVLSAEVSYRAIENGQPRTLTNTIQVQRSYQYDQGVVATDNPQAEQIKVWLYDNLAQRIADQYVALSLPKITKVPTATTP</sequence>
<proteinExistence type="predicted"/>
<protein>
    <recommendedName>
        <fullName evidence="3">LPS-assembly lipoprotein LptE</fullName>
    </recommendedName>
</protein>
<comment type="caution">
    <text evidence="1">The sequence shown here is derived from an EMBL/GenBank/DDBJ whole genome shotgun (WGS) entry which is preliminary data.</text>
</comment>
<evidence type="ECO:0008006" key="3">
    <source>
        <dbReference type="Google" id="ProtNLM"/>
    </source>
</evidence>
<dbReference type="EMBL" id="JACSYB010000001">
    <property type="protein sequence ID" value="MCG8148015.1"/>
    <property type="molecule type" value="Genomic_DNA"/>
</dbReference>
<evidence type="ECO:0000313" key="1">
    <source>
        <dbReference type="EMBL" id="MCG8148015.1"/>
    </source>
</evidence>
<dbReference type="AlphaFoldDB" id="A0A9X1US02"/>
<dbReference type="Gene3D" id="3.30.160.150">
    <property type="entry name" value="Lipoprotein like domain"/>
    <property type="match status" value="1"/>
</dbReference>
<name>A0A9X1US02_9GAMM</name>
<keyword evidence="2" id="KW-1185">Reference proteome</keyword>
<organism evidence="1 2">
    <name type="scientific">Moraxella tetraodonis</name>
    <dbReference type="NCBI Taxonomy" id="2767221"/>
    <lineage>
        <taxon>Bacteria</taxon>
        <taxon>Pseudomonadati</taxon>
        <taxon>Pseudomonadota</taxon>
        <taxon>Gammaproteobacteria</taxon>
        <taxon>Moraxellales</taxon>
        <taxon>Moraxellaceae</taxon>
        <taxon>Moraxella</taxon>
    </lineage>
</organism>